<sequence length="215" mass="24465">MEASEPRQDPFLQRYDEVLHAINDLTSVRKDGFVDDEECRTVDAQDAVHVTLDCVRLLEKALGLSDHYAHLENQLNTKHIENEHPAQEMNEDDTAVNVLVDLLSKSDEMKDKVSRIILERVRIRSSQILQCTAKHVNQLSHSDAAIQALPDTKEFENLYLETFTNAFGDELDQFRQESSFSSKDVSHLVSSIQMGADIFTDSQKEMLLFAKSQAQ</sequence>
<dbReference type="EMBL" id="CAIX01000293">
    <property type="protein sequence ID" value="CCI49367.1"/>
    <property type="molecule type" value="Genomic_DNA"/>
</dbReference>
<gene>
    <name evidence="9" type="ORF">BN9_106810</name>
</gene>
<dbReference type="InterPro" id="IPR051898">
    <property type="entry name" value="Ribosome_Assembly_3"/>
</dbReference>
<dbReference type="OrthoDB" id="69550at2759"/>
<dbReference type="Proteomes" id="UP000053237">
    <property type="component" value="Unassembled WGS sequence"/>
</dbReference>
<dbReference type="GO" id="GO:0000027">
    <property type="term" value="P:ribosomal large subunit assembly"/>
    <property type="evidence" value="ECO:0007669"/>
    <property type="project" value="TreeGrafter"/>
</dbReference>
<reference evidence="9 10" key="1">
    <citation type="submission" date="2012-05" db="EMBL/GenBank/DDBJ databases">
        <title>Recombination and specialization in a pathogen metapopulation.</title>
        <authorList>
            <person name="Gardiner A."/>
            <person name="Kemen E."/>
            <person name="Schultz-Larsen T."/>
            <person name="MacLean D."/>
            <person name="Van Oosterhout C."/>
            <person name="Jones J.D.G."/>
        </authorList>
    </citation>
    <scope>NUCLEOTIDE SEQUENCE [LARGE SCALE GENOMIC DNA]</scope>
    <source>
        <strain evidence="9 10">Ac Nc2</strain>
    </source>
</reference>
<evidence type="ECO:0000256" key="4">
    <source>
        <dbReference type="ARBA" id="ARBA00015339"/>
    </source>
</evidence>
<name>A0A024GR44_9STRA</name>
<comment type="caution">
    <text evidence="9">The sequence shown here is derived from an EMBL/GenBank/DDBJ whole genome shotgun (WGS) entry which is preliminary data.</text>
</comment>
<feature type="domain" description="Ribosome-assembly protein 3 C-terminal" evidence="8">
    <location>
        <begin position="155"/>
        <end position="200"/>
    </location>
</feature>
<keyword evidence="6" id="KW-0539">Nucleus</keyword>
<proteinExistence type="inferred from homology"/>
<evidence type="ECO:0000256" key="2">
    <source>
        <dbReference type="ARBA" id="ARBA00004604"/>
    </source>
</evidence>
<comment type="subcellular location">
    <subcellularLocation>
        <location evidence="2">Nucleus</location>
        <location evidence="2">Nucleolus</location>
    </subcellularLocation>
</comment>
<organism evidence="9 10">
    <name type="scientific">Albugo candida</name>
    <dbReference type="NCBI Taxonomy" id="65357"/>
    <lineage>
        <taxon>Eukaryota</taxon>
        <taxon>Sar</taxon>
        <taxon>Stramenopiles</taxon>
        <taxon>Oomycota</taxon>
        <taxon>Peronosporomycetes</taxon>
        <taxon>Albuginales</taxon>
        <taxon>Albuginaceae</taxon>
        <taxon>Albugo</taxon>
    </lineage>
</organism>
<dbReference type="InterPro" id="IPR028217">
    <property type="entry name" value="Rsa3_C"/>
</dbReference>
<dbReference type="GO" id="GO:0030687">
    <property type="term" value="C:preribosome, large subunit precursor"/>
    <property type="evidence" value="ECO:0007669"/>
    <property type="project" value="TreeGrafter"/>
</dbReference>
<evidence type="ECO:0000256" key="6">
    <source>
        <dbReference type="ARBA" id="ARBA00023242"/>
    </source>
</evidence>
<evidence type="ECO:0000256" key="7">
    <source>
        <dbReference type="ARBA" id="ARBA00023274"/>
    </source>
</evidence>
<evidence type="ECO:0000256" key="3">
    <source>
        <dbReference type="ARBA" id="ARBA00006256"/>
    </source>
</evidence>
<dbReference type="PANTHER" id="PTHR28127">
    <property type="entry name" value="RIBOSOME ASSEMBLY PROTEIN 3"/>
    <property type="match status" value="1"/>
</dbReference>
<comment type="function">
    <text evidence="1">Required for efficient biogenesis of the 60S ribosomal subunit.</text>
</comment>
<dbReference type="Pfam" id="PF14615">
    <property type="entry name" value="Rsa3"/>
    <property type="match status" value="1"/>
</dbReference>
<comment type="similarity">
    <text evidence="3">Belongs to the RSA3 family.</text>
</comment>
<keyword evidence="10" id="KW-1185">Reference proteome</keyword>
<evidence type="ECO:0000259" key="8">
    <source>
        <dbReference type="Pfam" id="PF14615"/>
    </source>
</evidence>
<dbReference type="GO" id="GO:0005730">
    <property type="term" value="C:nucleolus"/>
    <property type="evidence" value="ECO:0007669"/>
    <property type="project" value="UniProtKB-SubCell"/>
</dbReference>
<evidence type="ECO:0000313" key="9">
    <source>
        <dbReference type="EMBL" id="CCI49367.1"/>
    </source>
</evidence>
<accession>A0A024GR44</accession>
<keyword evidence="5" id="KW-0690">Ribosome biogenesis</keyword>
<keyword evidence="7" id="KW-0687">Ribonucleoprotein</keyword>
<evidence type="ECO:0000256" key="5">
    <source>
        <dbReference type="ARBA" id="ARBA00022517"/>
    </source>
</evidence>
<dbReference type="InParanoid" id="A0A024GR44"/>
<protein>
    <recommendedName>
        <fullName evidence="4">Ribosome assembly protein 3</fullName>
    </recommendedName>
</protein>
<evidence type="ECO:0000313" key="10">
    <source>
        <dbReference type="Proteomes" id="UP000053237"/>
    </source>
</evidence>
<dbReference type="AlphaFoldDB" id="A0A024GR44"/>
<evidence type="ECO:0000256" key="1">
    <source>
        <dbReference type="ARBA" id="ARBA00003035"/>
    </source>
</evidence>
<dbReference type="PANTHER" id="PTHR28127:SF1">
    <property type="entry name" value="RIBOSOME ASSEMBLY PROTEIN 3"/>
    <property type="match status" value="1"/>
</dbReference>